<dbReference type="InterPro" id="IPR007050">
    <property type="entry name" value="HTH_bacterioopsin"/>
</dbReference>
<dbReference type="EMBL" id="FRAN01000003">
    <property type="protein sequence ID" value="SHK93337.1"/>
    <property type="molecule type" value="Genomic_DNA"/>
</dbReference>
<reference evidence="5" key="3">
    <citation type="submission" date="2016-11" db="EMBL/GenBank/DDBJ databases">
        <authorList>
            <person name="Jaros S."/>
            <person name="Januszkiewicz K."/>
            <person name="Wedrychowicz H."/>
        </authorList>
    </citation>
    <scope>NUCLEOTIDE SEQUENCE [LARGE SCALE GENOMIC DNA]</scope>
    <source>
        <strain evidence="5">DX253</strain>
    </source>
</reference>
<organism evidence="4 6">
    <name type="scientific">Haladaptatus paucihalophilus DX253</name>
    <dbReference type="NCBI Taxonomy" id="797209"/>
    <lineage>
        <taxon>Archaea</taxon>
        <taxon>Methanobacteriati</taxon>
        <taxon>Methanobacteriota</taxon>
        <taxon>Stenosarchaea group</taxon>
        <taxon>Halobacteria</taxon>
        <taxon>Halobacteriales</taxon>
        <taxon>Haladaptataceae</taxon>
        <taxon>Haladaptatus</taxon>
    </lineage>
</organism>
<dbReference type="eggNOG" id="arCOG02271">
    <property type="taxonomic scope" value="Archaea"/>
</dbReference>
<sequence length="209" mass="22965">MATAKLTITIPTDVWVGDLSTNHPTAEFRVLAALPAEQTGVGLLELTSTDIPSILREMAAYDDVLDVEPLRASEETALVRFETTDPILLLSMQESGVPLELPITFRDGEATLEITASHDRLSTLGTQLELFDIAFDVEFVREMTASERLLTERQRQLLTTAVECGYYDSPRTCTLTDLAAMADIAKSTASETLHRAEGKVIKQYVGTDE</sequence>
<feature type="domain" description="HTH bat-type" evidence="3">
    <location>
        <begin position="150"/>
        <end position="202"/>
    </location>
</feature>
<dbReference type="Proteomes" id="UP000184203">
    <property type="component" value="Unassembled WGS sequence"/>
</dbReference>
<proteinExistence type="predicted"/>
<dbReference type="PANTHER" id="PTHR34236:SF1">
    <property type="entry name" value="DIMETHYL SULFOXIDE REDUCTASE TRANSCRIPTIONAL ACTIVATOR"/>
    <property type="match status" value="1"/>
</dbReference>
<protein>
    <submittedName>
        <fullName evidence="4">Bacterio-opsin activator HTH domain protein</fullName>
    </submittedName>
</protein>
<evidence type="ECO:0000313" key="6">
    <source>
        <dbReference type="Proteomes" id="UP000003751"/>
    </source>
</evidence>
<keyword evidence="1" id="KW-0805">Transcription regulation</keyword>
<evidence type="ECO:0000313" key="7">
    <source>
        <dbReference type="Proteomes" id="UP000184203"/>
    </source>
</evidence>
<dbReference type="AlphaFoldDB" id="E7QUH6"/>
<gene>
    <name evidence="5" type="ORF">SAMN05444342_2664</name>
    <name evidence="4" type="ORF">ZOD2009_12280</name>
</gene>
<evidence type="ECO:0000259" key="3">
    <source>
        <dbReference type="Pfam" id="PF04967"/>
    </source>
</evidence>
<dbReference type="PANTHER" id="PTHR34236">
    <property type="entry name" value="DIMETHYL SULFOXIDE REDUCTASE TRANSCRIPTIONAL ACTIVATOR"/>
    <property type="match status" value="1"/>
</dbReference>
<dbReference type="OrthoDB" id="51502at2157"/>
<dbReference type="Proteomes" id="UP000003751">
    <property type="component" value="Unassembled WGS sequence"/>
</dbReference>
<keyword evidence="2" id="KW-0804">Transcription</keyword>
<dbReference type="RefSeq" id="WP_007980171.1">
    <property type="nucleotide sequence ID" value="NZ_AEMG01000009.1"/>
</dbReference>
<reference evidence="4 6" key="1">
    <citation type="journal article" date="2014" name="ISME J.">
        <title>Trehalose/2-sulfotrehalose biosynthesis and glycine-betaine uptake are widely spread mechanisms for osmoadaptation in the Halobacteriales.</title>
        <authorList>
            <person name="Youssef N.H."/>
            <person name="Savage-Ashlock K.N."/>
            <person name="McCully A.L."/>
            <person name="Luedtke B."/>
            <person name="Shaw E.I."/>
            <person name="Hoff W.D."/>
            <person name="Elshahed M.S."/>
        </authorList>
    </citation>
    <scope>NUCLEOTIDE SEQUENCE [LARGE SCALE GENOMIC DNA]</scope>
    <source>
        <strain evidence="4 6">DX253</strain>
    </source>
</reference>
<dbReference type="Pfam" id="PF04967">
    <property type="entry name" value="HTH_10"/>
    <property type="match status" value="1"/>
</dbReference>
<dbReference type="EMBL" id="AEMG01000009">
    <property type="protein sequence ID" value="EFW92255.1"/>
    <property type="molecule type" value="Genomic_DNA"/>
</dbReference>
<dbReference type="STRING" id="797209.GCA_000376445_02339"/>
<keyword evidence="7" id="KW-1185">Reference proteome</keyword>
<dbReference type="PATRIC" id="fig|797209.4.peg.2418"/>
<accession>E7QUH6</accession>
<name>E7QUH6_HALPU</name>
<evidence type="ECO:0000256" key="1">
    <source>
        <dbReference type="ARBA" id="ARBA00023015"/>
    </source>
</evidence>
<evidence type="ECO:0000313" key="4">
    <source>
        <dbReference type="EMBL" id="EFW92255.1"/>
    </source>
</evidence>
<reference evidence="7" key="2">
    <citation type="submission" date="2016-11" db="EMBL/GenBank/DDBJ databases">
        <authorList>
            <person name="Varghese N."/>
            <person name="Submissions S."/>
        </authorList>
    </citation>
    <scope>NUCLEOTIDE SEQUENCE [LARGE SCALE GENOMIC DNA]</scope>
    <source>
        <strain evidence="7">DX253</strain>
    </source>
</reference>
<evidence type="ECO:0000313" key="5">
    <source>
        <dbReference type="EMBL" id="SHK93337.1"/>
    </source>
</evidence>
<evidence type="ECO:0000256" key="2">
    <source>
        <dbReference type="ARBA" id="ARBA00023163"/>
    </source>
</evidence>